<dbReference type="EMBL" id="FUYC01000001">
    <property type="protein sequence ID" value="SKA70870.1"/>
    <property type="molecule type" value="Genomic_DNA"/>
</dbReference>
<keyword evidence="3 5" id="KW-0732">Signal</keyword>
<dbReference type="PRINTS" id="PR00337">
    <property type="entry name" value="LEUILEVALBP"/>
</dbReference>
<evidence type="ECO:0000256" key="3">
    <source>
        <dbReference type="ARBA" id="ARBA00022729"/>
    </source>
</evidence>
<dbReference type="Gene3D" id="3.40.50.2300">
    <property type="match status" value="2"/>
</dbReference>
<dbReference type="SUPFAM" id="SSF53822">
    <property type="entry name" value="Periplasmic binding protein-like I"/>
    <property type="match status" value="1"/>
</dbReference>
<dbReference type="PANTHER" id="PTHR47151:SF2">
    <property type="entry name" value="AMINO ACID BINDING PROTEIN"/>
    <property type="match status" value="1"/>
</dbReference>
<dbReference type="Proteomes" id="UP000190027">
    <property type="component" value="Unassembled WGS sequence"/>
</dbReference>
<gene>
    <name evidence="7" type="ORF">SAMN02745704_00019</name>
</gene>
<feature type="domain" description="Leucine-binding protein" evidence="6">
    <location>
        <begin position="52"/>
        <end position="387"/>
    </location>
</feature>
<dbReference type="PANTHER" id="PTHR47151">
    <property type="entry name" value="LEU/ILE/VAL-BINDING ABC TRANSPORTER SUBUNIT"/>
    <property type="match status" value="1"/>
</dbReference>
<dbReference type="InterPro" id="IPR000709">
    <property type="entry name" value="Leu_Ile_Val-bd"/>
</dbReference>
<feature type="chain" id="PRO_5010585223" evidence="5">
    <location>
        <begin position="20"/>
        <end position="395"/>
    </location>
</feature>
<dbReference type="PROSITE" id="PS51257">
    <property type="entry name" value="PROKAR_LIPOPROTEIN"/>
    <property type="match status" value="1"/>
</dbReference>
<evidence type="ECO:0000313" key="7">
    <source>
        <dbReference type="EMBL" id="SKA70870.1"/>
    </source>
</evidence>
<dbReference type="STRING" id="1121449.SAMN02745704_00019"/>
<dbReference type="AlphaFoldDB" id="A0A1T4W0V2"/>
<evidence type="ECO:0000313" key="8">
    <source>
        <dbReference type="Proteomes" id="UP000190027"/>
    </source>
</evidence>
<proteinExistence type="inferred from homology"/>
<evidence type="ECO:0000256" key="2">
    <source>
        <dbReference type="ARBA" id="ARBA00022448"/>
    </source>
</evidence>
<dbReference type="InterPro" id="IPR028081">
    <property type="entry name" value="Leu-bd"/>
</dbReference>
<keyword evidence="4" id="KW-0029">Amino-acid transport</keyword>
<reference evidence="7 8" key="1">
    <citation type="submission" date="2017-02" db="EMBL/GenBank/DDBJ databases">
        <authorList>
            <person name="Peterson S.W."/>
        </authorList>
    </citation>
    <scope>NUCLEOTIDE SEQUENCE [LARGE SCALE GENOMIC DNA]</scope>
    <source>
        <strain evidence="7 8">DSM 16080</strain>
    </source>
</reference>
<sequence length="395" mass="41668">MKMKWLLNMLAVLIVAALAVGCGEQKKEETAAGQGTEEAASEETVAEPAGEIVLGVPGAHSGDLASYGLPTVNAAELVAEKINAEGGVLGRMVKVVAQDDECKPEKATNAATKLLSEGVHVVLGHICSGATKAALPIYTETRIVCMSPSATNPPLTQSGDYPNFFRTIASDDAQAQLGVDFAKKIGLTTIAVIHDKGDYGKGFASFARDFVEADPDMNVVLFEGVTPGAVDYSAVVQKIKNSGADGVIFGGYHPEASKIVSQMRKKDLDLPFISDDGVKDDTFIKVAGEYAEGVYASGPRDISGNPLYQVALDAHKAKYGTEPGAFFYEAYSAALALLNAIEKAGSTDYDAVVNALRTEYVDTPVGKIKFDAKGDAEGVGFSMYQVQDGEYVELQ</sequence>
<dbReference type="InterPro" id="IPR028082">
    <property type="entry name" value="Peripla_BP_I"/>
</dbReference>
<protein>
    <submittedName>
        <fullName evidence="7">Branched-chain amino acid transport system substrate-binding protein</fullName>
    </submittedName>
</protein>
<dbReference type="Pfam" id="PF13458">
    <property type="entry name" value="Peripla_BP_6"/>
    <property type="match status" value="1"/>
</dbReference>
<evidence type="ECO:0000256" key="1">
    <source>
        <dbReference type="ARBA" id="ARBA00010062"/>
    </source>
</evidence>
<dbReference type="CDD" id="cd06342">
    <property type="entry name" value="PBP1_ABC_LIVBP-like"/>
    <property type="match status" value="1"/>
</dbReference>
<evidence type="ECO:0000259" key="6">
    <source>
        <dbReference type="Pfam" id="PF13458"/>
    </source>
</evidence>
<keyword evidence="8" id="KW-1185">Reference proteome</keyword>
<organism evidence="7 8">
    <name type="scientific">Paucidesulfovibrio gracilis DSM 16080</name>
    <dbReference type="NCBI Taxonomy" id="1121449"/>
    <lineage>
        <taxon>Bacteria</taxon>
        <taxon>Pseudomonadati</taxon>
        <taxon>Thermodesulfobacteriota</taxon>
        <taxon>Desulfovibrionia</taxon>
        <taxon>Desulfovibrionales</taxon>
        <taxon>Desulfovibrionaceae</taxon>
        <taxon>Paucidesulfovibrio</taxon>
    </lineage>
</organism>
<feature type="signal peptide" evidence="5">
    <location>
        <begin position="1"/>
        <end position="19"/>
    </location>
</feature>
<evidence type="ECO:0000256" key="4">
    <source>
        <dbReference type="ARBA" id="ARBA00022970"/>
    </source>
</evidence>
<dbReference type="GO" id="GO:0006865">
    <property type="term" value="P:amino acid transport"/>
    <property type="evidence" value="ECO:0007669"/>
    <property type="project" value="UniProtKB-KW"/>
</dbReference>
<keyword evidence="2" id="KW-0813">Transport</keyword>
<name>A0A1T4W0V2_9BACT</name>
<accession>A0A1T4W0V2</accession>
<dbReference type="RefSeq" id="WP_200806748.1">
    <property type="nucleotide sequence ID" value="NZ_FUYC01000001.1"/>
</dbReference>
<comment type="similarity">
    <text evidence="1">Belongs to the leucine-binding protein family.</text>
</comment>
<evidence type="ECO:0000256" key="5">
    <source>
        <dbReference type="SAM" id="SignalP"/>
    </source>
</evidence>